<comment type="caution">
    <text evidence="6">The sequence shown here is derived from an EMBL/GenBank/DDBJ whole genome shotgun (WGS) entry which is preliminary data.</text>
</comment>
<evidence type="ECO:0000256" key="3">
    <source>
        <dbReference type="ARBA" id="ARBA00022801"/>
    </source>
</evidence>
<keyword evidence="4" id="KW-0862">Zinc</keyword>
<gene>
    <name evidence="6" type="ORF">GAP48_17060</name>
</gene>
<dbReference type="Proteomes" id="UP000487989">
    <property type="component" value="Unassembled WGS sequence"/>
</dbReference>
<dbReference type="GO" id="GO:0046872">
    <property type="term" value="F:metal ion binding"/>
    <property type="evidence" value="ECO:0007669"/>
    <property type="project" value="UniProtKB-KW"/>
</dbReference>
<reference evidence="6 7" key="1">
    <citation type="journal article" date="2019" name="Nat. Med.">
        <title>A library of human gut bacterial isolates paired with longitudinal multiomics data enables mechanistic microbiome research.</title>
        <authorList>
            <person name="Poyet M."/>
            <person name="Groussin M."/>
            <person name="Gibbons S.M."/>
            <person name="Avila-Pacheco J."/>
            <person name="Jiang X."/>
            <person name="Kearney S.M."/>
            <person name="Perrotta A.R."/>
            <person name="Berdy B."/>
            <person name="Zhao S."/>
            <person name="Lieberman T.D."/>
            <person name="Swanson P.K."/>
            <person name="Smith M."/>
            <person name="Roesemann S."/>
            <person name="Alexander J.E."/>
            <person name="Rich S.A."/>
            <person name="Livny J."/>
            <person name="Vlamakis H."/>
            <person name="Clish C."/>
            <person name="Bullock K."/>
            <person name="Deik A."/>
            <person name="Scott J."/>
            <person name="Pierce K.A."/>
            <person name="Xavier R.J."/>
            <person name="Alm E.J."/>
        </authorList>
    </citation>
    <scope>NUCLEOTIDE SEQUENCE [LARGE SCALE GENOMIC DNA]</scope>
    <source>
        <strain evidence="6 7">BIOML-A3</strain>
    </source>
</reference>
<proteinExistence type="predicted"/>
<organism evidence="6 7">
    <name type="scientific">Bacteroides uniformis</name>
    <dbReference type="NCBI Taxonomy" id="820"/>
    <lineage>
        <taxon>Bacteria</taxon>
        <taxon>Pseudomonadati</taxon>
        <taxon>Bacteroidota</taxon>
        <taxon>Bacteroidia</taxon>
        <taxon>Bacteroidales</taxon>
        <taxon>Bacteroidaceae</taxon>
        <taxon>Bacteroides</taxon>
    </lineage>
</organism>
<evidence type="ECO:0000256" key="2">
    <source>
        <dbReference type="ARBA" id="ARBA00022723"/>
    </source>
</evidence>
<dbReference type="Pfam" id="PF00753">
    <property type="entry name" value="Lactamase_B"/>
    <property type="match status" value="1"/>
</dbReference>
<dbReference type="EMBL" id="WCTJ01000032">
    <property type="protein sequence ID" value="KAB4249423.1"/>
    <property type="molecule type" value="Genomic_DNA"/>
</dbReference>
<accession>A0A6I0LCL6</accession>
<keyword evidence="2" id="KW-0479">Metal-binding</keyword>
<dbReference type="GO" id="GO:0016787">
    <property type="term" value="F:hydrolase activity"/>
    <property type="evidence" value="ECO:0007669"/>
    <property type="project" value="UniProtKB-KW"/>
</dbReference>
<dbReference type="CDD" id="cd06262">
    <property type="entry name" value="metallo-hydrolase-like_MBL-fold"/>
    <property type="match status" value="1"/>
</dbReference>
<dbReference type="InterPro" id="IPR036866">
    <property type="entry name" value="RibonucZ/Hydroxyglut_hydro"/>
</dbReference>
<evidence type="ECO:0000259" key="5">
    <source>
        <dbReference type="SMART" id="SM00849"/>
    </source>
</evidence>
<evidence type="ECO:0000313" key="7">
    <source>
        <dbReference type="Proteomes" id="UP000487989"/>
    </source>
</evidence>
<dbReference type="AlphaFoldDB" id="A0A6I0LCL6"/>
<evidence type="ECO:0000256" key="4">
    <source>
        <dbReference type="ARBA" id="ARBA00022833"/>
    </source>
</evidence>
<dbReference type="InterPro" id="IPR001279">
    <property type="entry name" value="Metallo-B-lactamas"/>
</dbReference>
<dbReference type="Gene3D" id="3.60.15.10">
    <property type="entry name" value="Ribonuclease Z/Hydroxyacylglutathione hydrolase-like"/>
    <property type="match status" value="1"/>
</dbReference>
<feature type="domain" description="Metallo-beta-lactamase" evidence="5">
    <location>
        <begin position="12"/>
        <end position="191"/>
    </location>
</feature>
<evidence type="ECO:0000256" key="1">
    <source>
        <dbReference type="ARBA" id="ARBA00001947"/>
    </source>
</evidence>
<keyword evidence="3 6" id="KW-0378">Hydrolase</keyword>
<dbReference type="RefSeq" id="WP_151882431.1">
    <property type="nucleotide sequence ID" value="NZ_WCTH01000056.1"/>
</dbReference>
<dbReference type="PANTHER" id="PTHR46233">
    <property type="entry name" value="HYDROXYACYLGLUTATHIONE HYDROLASE GLOC"/>
    <property type="match status" value="1"/>
</dbReference>
<name>A0A6I0LCL6_BACUN</name>
<dbReference type="SUPFAM" id="SSF56281">
    <property type="entry name" value="Metallo-hydrolase/oxidoreductase"/>
    <property type="match status" value="1"/>
</dbReference>
<dbReference type="InterPro" id="IPR051453">
    <property type="entry name" value="MBL_Glyoxalase_II"/>
</dbReference>
<sequence>MEVDVFVNTVCRSNSFVIKLSDSDICFLIDCGDICTLQSYFNKYRFSLKGVFLTHTHFDHIYGLNGLLQFYPELPVYTSAFGREALMSDKLNLSKYTSTPFLFRYLQNVKVLEEGNRILLWENKELEVMETPGHDKSCLTYKLNNFLFTGDSYIPGMNVVATFPNSNRVEAEISKKRILELAKACKIYPGHGQCYE</sequence>
<dbReference type="PANTHER" id="PTHR46233:SF3">
    <property type="entry name" value="HYDROXYACYLGLUTATHIONE HYDROLASE GLOC"/>
    <property type="match status" value="1"/>
</dbReference>
<evidence type="ECO:0000313" key="6">
    <source>
        <dbReference type="EMBL" id="KAB4249423.1"/>
    </source>
</evidence>
<comment type="cofactor">
    <cofactor evidence="1">
        <name>Zn(2+)</name>
        <dbReference type="ChEBI" id="CHEBI:29105"/>
    </cofactor>
</comment>
<dbReference type="SMART" id="SM00849">
    <property type="entry name" value="Lactamase_B"/>
    <property type="match status" value="1"/>
</dbReference>
<protein>
    <submittedName>
        <fullName evidence="6">MBL fold metallo-hydrolase</fullName>
    </submittedName>
</protein>